<dbReference type="SMART" id="SM00448">
    <property type="entry name" value="REC"/>
    <property type="match status" value="1"/>
</dbReference>
<dbReference type="InterPro" id="IPR001789">
    <property type="entry name" value="Sig_transdc_resp-reg_receiver"/>
</dbReference>
<dbReference type="InterPro" id="IPR008207">
    <property type="entry name" value="Sig_transdc_His_kin_Hpt_dom"/>
</dbReference>
<dbReference type="PROSITE" id="PS50110">
    <property type="entry name" value="RESPONSE_REGULATORY"/>
    <property type="match status" value="1"/>
</dbReference>
<name>A0A4Q0YUL4_9GAMM</name>
<evidence type="ECO:0000256" key="3">
    <source>
        <dbReference type="ARBA" id="ARBA00022553"/>
    </source>
</evidence>
<dbReference type="GO" id="GO:0005886">
    <property type="term" value="C:plasma membrane"/>
    <property type="evidence" value="ECO:0007669"/>
    <property type="project" value="UniProtKB-SubCell"/>
</dbReference>
<evidence type="ECO:0000256" key="10">
    <source>
        <dbReference type="PROSITE-ProRule" id="PRU00169"/>
    </source>
</evidence>
<reference evidence="12 13" key="1">
    <citation type="submission" date="2017-10" db="EMBL/GenBank/DDBJ databases">
        <title>Nyctiphanis sp. nov., isolated from the stomach of the euphausiid Nyctiphanes simplex (Hansen, 1911) in the Gulf of California.</title>
        <authorList>
            <person name="Gomez-Gil B."/>
            <person name="Aguilar-Mendez M."/>
            <person name="Lopez-Cortes A."/>
            <person name="Gomez-Gutierrez J."/>
            <person name="Roque A."/>
            <person name="Lang E."/>
            <person name="Gonzalez-Castillo A."/>
        </authorList>
    </citation>
    <scope>NUCLEOTIDE SEQUENCE [LARGE SCALE GENOMIC DNA]</scope>
    <source>
        <strain evidence="12 13">CAIM 600</strain>
    </source>
</reference>
<dbReference type="SUPFAM" id="SSF52172">
    <property type="entry name" value="CheY-like"/>
    <property type="match status" value="1"/>
</dbReference>
<evidence type="ECO:0000313" key="12">
    <source>
        <dbReference type="EMBL" id="RXJ74483.1"/>
    </source>
</evidence>
<keyword evidence="2" id="KW-1003">Cell membrane</keyword>
<dbReference type="PANTHER" id="PTHR45339">
    <property type="entry name" value="HYBRID SIGNAL TRANSDUCTION HISTIDINE KINASE J"/>
    <property type="match status" value="1"/>
</dbReference>
<keyword evidence="4" id="KW-0812">Transmembrane</keyword>
<gene>
    <name evidence="12" type="ORF">CS022_02525</name>
</gene>
<dbReference type="Pfam" id="PF00072">
    <property type="entry name" value="Response_reg"/>
    <property type="match status" value="1"/>
</dbReference>
<evidence type="ECO:0000259" key="11">
    <source>
        <dbReference type="PROSITE" id="PS50110"/>
    </source>
</evidence>
<keyword evidence="6" id="KW-0067">ATP-binding</keyword>
<feature type="domain" description="Response regulatory" evidence="11">
    <location>
        <begin position="116"/>
        <end position="232"/>
    </location>
</feature>
<dbReference type="Gene3D" id="3.40.50.2300">
    <property type="match status" value="1"/>
</dbReference>
<evidence type="ECO:0000256" key="4">
    <source>
        <dbReference type="ARBA" id="ARBA00022692"/>
    </source>
</evidence>
<evidence type="ECO:0000256" key="7">
    <source>
        <dbReference type="ARBA" id="ARBA00022989"/>
    </source>
</evidence>
<dbReference type="InterPro" id="IPR036641">
    <property type="entry name" value="HPT_dom_sf"/>
</dbReference>
<keyword evidence="7" id="KW-1133">Transmembrane helix</keyword>
<dbReference type="RefSeq" id="WP_129120953.1">
    <property type="nucleotide sequence ID" value="NZ_PEIB01000002.1"/>
</dbReference>
<dbReference type="Pfam" id="PF01627">
    <property type="entry name" value="Hpt"/>
    <property type="match status" value="1"/>
</dbReference>
<dbReference type="InterPro" id="IPR011006">
    <property type="entry name" value="CheY-like_superfamily"/>
</dbReference>
<sequence length="445" mass="49848">MNISIISAEEHISSELIAMSEGGKNYRLLILSTKAEGVIDGSLCQKVRELELKPTPIFLALVADNYDFIDTDSFTEHFDGIIDTRNDISQTLETITHVLDIEGKYQLPAADFSGLRILLVEDNYINQEVAKALLEHFQPIVDIAENGLIALDKVKSNAYDLVLMDMQMPVMDGLTATREIRKLSEHVQLPIIAMTANVLKQEIEECLTAGMNDHIAKPIEVDELIFAINKWIHSEITTSESDDSTAFIPVPKSNISLLDTHEGIQRLGGNESTYWSLVKIMLDTNISKLNKWLDHADDITVEEAELFGHTLRGSAANVSAKSLSLLASELEKKAKAGVSDQGVMREMLDVMHEIRMQFMHIDSEARSQESFHGYTTKELRIELEQLQILLSQFDSQALEFIEGIKQSANSMSIDLASIHSDIQQFEYDAAGKKVFEVIAELHDRE</sequence>
<evidence type="ECO:0000256" key="2">
    <source>
        <dbReference type="ARBA" id="ARBA00022475"/>
    </source>
</evidence>
<dbReference type="PANTHER" id="PTHR45339:SF1">
    <property type="entry name" value="HYBRID SIGNAL TRANSDUCTION HISTIDINE KINASE J"/>
    <property type="match status" value="1"/>
</dbReference>
<feature type="modified residue" description="4-aspartylphosphate" evidence="10">
    <location>
        <position position="165"/>
    </location>
</feature>
<keyword evidence="3 10" id="KW-0597">Phosphoprotein</keyword>
<keyword evidence="13" id="KW-1185">Reference proteome</keyword>
<comment type="subcellular location">
    <subcellularLocation>
        <location evidence="1">Cell membrane</location>
        <topology evidence="1">Multi-pass membrane protein</topology>
    </subcellularLocation>
</comment>
<organism evidence="12 13">
    <name type="scientific">Veronia nyctiphanis</name>
    <dbReference type="NCBI Taxonomy" id="1278244"/>
    <lineage>
        <taxon>Bacteria</taxon>
        <taxon>Pseudomonadati</taxon>
        <taxon>Pseudomonadota</taxon>
        <taxon>Gammaproteobacteria</taxon>
        <taxon>Vibrionales</taxon>
        <taxon>Vibrionaceae</taxon>
        <taxon>Veronia</taxon>
    </lineage>
</organism>
<proteinExistence type="predicted"/>
<keyword evidence="5" id="KW-0547">Nucleotide-binding</keyword>
<dbReference type="Gene3D" id="1.20.120.160">
    <property type="entry name" value="HPT domain"/>
    <property type="match status" value="1"/>
</dbReference>
<dbReference type="SUPFAM" id="SSF47226">
    <property type="entry name" value="Histidine-containing phosphotransfer domain, HPT domain"/>
    <property type="match status" value="1"/>
</dbReference>
<dbReference type="AlphaFoldDB" id="A0A4Q0YUL4"/>
<evidence type="ECO:0000256" key="8">
    <source>
        <dbReference type="ARBA" id="ARBA00023012"/>
    </source>
</evidence>
<accession>A0A4Q0YUL4</accession>
<evidence type="ECO:0000313" key="13">
    <source>
        <dbReference type="Proteomes" id="UP000290287"/>
    </source>
</evidence>
<dbReference type="EMBL" id="PEIB01000002">
    <property type="protein sequence ID" value="RXJ74483.1"/>
    <property type="molecule type" value="Genomic_DNA"/>
</dbReference>
<dbReference type="GO" id="GO:0005524">
    <property type="term" value="F:ATP binding"/>
    <property type="evidence" value="ECO:0007669"/>
    <property type="project" value="UniProtKB-KW"/>
</dbReference>
<evidence type="ECO:0000256" key="9">
    <source>
        <dbReference type="ARBA" id="ARBA00023136"/>
    </source>
</evidence>
<comment type="caution">
    <text evidence="12">The sequence shown here is derived from an EMBL/GenBank/DDBJ whole genome shotgun (WGS) entry which is preliminary data.</text>
</comment>
<protein>
    <recommendedName>
        <fullName evidence="11">Response regulatory domain-containing protein</fullName>
    </recommendedName>
</protein>
<evidence type="ECO:0000256" key="1">
    <source>
        <dbReference type="ARBA" id="ARBA00004651"/>
    </source>
</evidence>
<evidence type="ECO:0000256" key="6">
    <source>
        <dbReference type="ARBA" id="ARBA00022840"/>
    </source>
</evidence>
<dbReference type="Proteomes" id="UP000290287">
    <property type="component" value="Unassembled WGS sequence"/>
</dbReference>
<keyword evidence="8" id="KW-0902">Two-component regulatory system</keyword>
<dbReference type="GO" id="GO:0000160">
    <property type="term" value="P:phosphorelay signal transduction system"/>
    <property type="evidence" value="ECO:0007669"/>
    <property type="project" value="UniProtKB-KW"/>
</dbReference>
<dbReference type="CDD" id="cd17546">
    <property type="entry name" value="REC_hyHK_CKI1_RcsC-like"/>
    <property type="match status" value="1"/>
</dbReference>
<keyword evidence="9" id="KW-0472">Membrane</keyword>
<dbReference type="GO" id="GO:0004672">
    <property type="term" value="F:protein kinase activity"/>
    <property type="evidence" value="ECO:0007669"/>
    <property type="project" value="UniProtKB-ARBA"/>
</dbReference>
<evidence type="ECO:0000256" key="5">
    <source>
        <dbReference type="ARBA" id="ARBA00022741"/>
    </source>
</evidence>
<dbReference type="OrthoDB" id="9810730at2"/>